<protein>
    <submittedName>
        <fullName evidence="2">Uncharacterized protein</fullName>
    </submittedName>
</protein>
<name>A0AAD7ERA3_9AGAR</name>
<keyword evidence="3" id="KW-1185">Reference proteome</keyword>
<dbReference type="EMBL" id="JARIHO010000022">
    <property type="protein sequence ID" value="KAJ7343974.1"/>
    <property type="molecule type" value="Genomic_DNA"/>
</dbReference>
<dbReference type="Proteomes" id="UP001218218">
    <property type="component" value="Unassembled WGS sequence"/>
</dbReference>
<sequence>MYGMQSKDIPCIFLFRKKITFQSLDSLGAVEAATRIAIKFWSASSSAWACTYSSLLGPVPWLLSLEAYPVPDAKAVPDAGGETDAEADKPSSSSDGALSEEAIKALGPQATHLILSSSSPPRPSPRSPPRSPASRKTSPNPKYMRALALRLKAQAGSVLAQRRDAPREGSHGAVRMERALMGALAGLGLERGEVLVVLSALGTAGVGR</sequence>
<gene>
    <name evidence="2" type="ORF">DFH08DRAFT_1081301</name>
</gene>
<dbReference type="AlphaFoldDB" id="A0AAD7ERA3"/>
<feature type="region of interest" description="Disordered" evidence="1">
    <location>
        <begin position="113"/>
        <end position="140"/>
    </location>
</feature>
<reference evidence="2" key="1">
    <citation type="submission" date="2023-03" db="EMBL/GenBank/DDBJ databases">
        <title>Massive genome expansion in bonnet fungi (Mycena s.s.) driven by repeated elements and novel gene families across ecological guilds.</title>
        <authorList>
            <consortium name="Lawrence Berkeley National Laboratory"/>
            <person name="Harder C.B."/>
            <person name="Miyauchi S."/>
            <person name="Viragh M."/>
            <person name="Kuo A."/>
            <person name="Thoen E."/>
            <person name="Andreopoulos B."/>
            <person name="Lu D."/>
            <person name="Skrede I."/>
            <person name="Drula E."/>
            <person name="Henrissat B."/>
            <person name="Morin E."/>
            <person name="Kohler A."/>
            <person name="Barry K."/>
            <person name="LaButti K."/>
            <person name="Morin E."/>
            <person name="Salamov A."/>
            <person name="Lipzen A."/>
            <person name="Mereny Z."/>
            <person name="Hegedus B."/>
            <person name="Baldrian P."/>
            <person name="Stursova M."/>
            <person name="Weitz H."/>
            <person name="Taylor A."/>
            <person name="Grigoriev I.V."/>
            <person name="Nagy L.G."/>
            <person name="Martin F."/>
            <person name="Kauserud H."/>
        </authorList>
    </citation>
    <scope>NUCLEOTIDE SEQUENCE</scope>
    <source>
        <strain evidence="2">CBHHK002</strain>
    </source>
</reference>
<organism evidence="2 3">
    <name type="scientific">Mycena albidolilacea</name>
    <dbReference type="NCBI Taxonomy" id="1033008"/>
    <lineage>
        <taxon>Eukaryota</taxon>
        <taxon>Fungi</taxon>
        <taxon>Dikarya</taxon>
        <taxon>Basidiomycota</taxon>
        <taxon>Agaricomycotina</taxon>
        <taxon>Agaricomycetes</taxon>
        <taxon>Agaricomycetidae</taxon>
        <taxon>Agaricales</taxon>
        <taxon>Marasmiineae</taxon>
        <taxon>Mycenaceae</taxon>
        <taxon>Mycena</taxon>
    </lineage>
</organism>
<evidence type="ECO:0000256" key="1">
    <source>
        <dbReference type="SAM" id="MobiDB-lite"/>
    </source>
</evidence>
<accession>A0AAD7ERA3</accession>
<feature type="compositionally biased region" description="Pro residues" evidence="1">
    <location>
        <begin position="120"/>
        <end position="131"/>
    </location>
</feature>
<proteinExistence type="predicted"/>
<feature type="region of interest" description="Disordered" evidence="1">
    <location>
        <begin position="75"/>
        <end position="98"/>
    </location>
</feature>
<evidence type="ECO:0000313" key="3">
    <source>
        <dbReference type="Proteomes" id="UP001218218"/>
    </source>
</evidence>
<comment type="caution">
    <text evidence="2">The sequence shown here is derived from an EMBL/GenBank/DDBJ whole genome shotgun (WGS) entry which is preliminary data.</text>
</comment>
<evidence type="ECO:0000313" key="2">
    <source>
        <dbReference type="EMBL" id="KAJ7343974.1"/>
    </source>
</evidence>